<sequence length="279" mass="30795">MEISTFSLLLVICACTPSGTDSHGASFDGLNTLTDSLLQEVMARMQGFDNPPPEVFLPVDDSDSYMTPSRVAKQYEGHKNGFHTRQELQGILGREPSLRDQEKLQHSSLWGHQYMQGGAGEGAQHLKPDGSVQNNQEVKTDAVLPAYCTPPNPCPIGYTAEDGCLEDFVNTAAFSREYQSSQDCMCDAEHMFGCPTSTQDNELDALAQSIQNQGLMDSTLNRIVQNMQIEGEHKTLVAKKFFNPNLKPKTKMFTQRGTTLNSRNPYLKGEKLPVVAKKG</sequence>
<accession>A0ABM1BF29</accession>
<evidence type="ECO:0000256" key="2">
    <source>
        <dbReference type="ARBA" id="ARBA00006348"/>
    </source>
</evidence>
<keyword evidence="7" id="KW-1015">Disulfide bond</keyword>
<name>A0ABM1BF29_LIMPO</name>
<evidence type="ECO:0000256" key="1">
    <source>
        <dbReference type="ARBA" id="ARBA00004613"/>
    </source>
</evidence>
<dbReference type="Proteomes" id="UP000694941">
    <property type="component" value="Unplaced"/>
</dbReference>
<evidence type="ECO:0000313" key="10">
    <source>
        <dbReference type="Proteomes" id="UP000694941"/>
    </source>
</evidence>
<protein>
    <recommendedName>
        <fullName evidence="3">Neuroendocrine protein 7B2</fullName>
    </recommendedName>
</protein>
<dbReference type="InterPro" id="IPR007945">
    <property type="entry name" value="Secretogranin_V"/>
</dbReference>
<keyword evidence="5" id="KW-0964">Secreted</keyword>
<reference evidence="11" key="1">
    <citation type="submission" date="2025-08" db="UniProtKB">
        <authorList>
            <consortium name="RefSeq"/>
        </authorList>
    </citation>
    <scope>IDENTIFICATION</scope>
    <source>
        <tissue evidence="11">Muscle</tissue>
    </source>
</reference>
<evidence type="ECO:0000256" key="8">
    <source>
        <dbReference type="ARBA" id="ARBA00023186"/>
    </source>
</evidence>
<dbReference type="GeneID" id="106465054"/>
<dbReference type="PANTHER" id="PTHR12738:SF0">
    <property type="entry name" value="NEUROENDOCRINE PROTEIN 7B2"/>
    <property type="match status" value="1"/>
</dbReference>
<evidence type="ECO:0000256" key="5">
    <source>
        <dbReference type="ARBA" id="ARBA00022525"/>
    </source>
</evidence>
<feature type="signal peptide" evidence="9">
    <location>
        <begin position="1"/>
        <end position="22"/>
    </location>
</feature>
<keyword evidence="6 9" id="KW-0732">Signal</keyword>
<keyword evidence="4" id="KW-0813">Transport</keyword>
<proteinExistence type="inferred from homology"/>
<organism evidence="10 11">
    <name type="scientific">Limulus polyphemus</name>
    <name type="common">Atlantic horseshoe crab</name>
    <dbReference type="NCBI Taxonomy" id="6850"/>
    <lineage>
        <taxon>Eukaryota</taxon>
        <taxon>Metazoa</taxon>
        <taxon>Ecdysozoa</taxon>
        <taxon>Arthropoda</taxon>
        <taxon>Chelicerata</taxon>
        <taxon>Merostomata</taxon>
        <taxon>Xiphosura</taxon>
        <taxon>Limulidae</taxon>
        <taxon>Limulus</taxon>
    </lineage>
</organism>
<evidence type="ECO:0000256" key="3">
    <source>
        <dbReference type="ARBA" id="ARBA00019589"/>
    </source>
</evidence>
<gene>
    <name evidence="11" type="primary">LOC106465054</name>
</gene>
<evidence type="ECO:0000313" key="11">
    <source>
        <dbReference type="RefSeq" id="XP_013780702.1"/>
    </source>
</evidence>
<evidence type="ECO:0000256" key="9">
    <source>
        <dbReference type="SAM" id="SignalP"/>
    </source>
</evidence>
<feature type="chain" id="PRO_5046372028" description="Neuroendocrine protein 7B2" evidence="9">
    <location>
        <begin position="23"/>
        <end position="279"/>
    </location>
</feature>
<comment type="subcellular location">
    <subcellularLocation>
        <location evidence="1">Secreted</location>
    </subcellularLocation>
</comment>
<dbReference type="Pfam" id="PF05281">
    <property type="entry name" value="Secretogranin_V"/>
    <property type="match status" value="1"/>
</dbReference>
<evidence type="ECO:0000256" key="4">
    <source>
        <dbReference type="ARBA" id="ARBA00022448"/>
    </source>
</evidence>
<keyword evidence="8" id="KW-0143">Chaperone</keyword>
<evidence type="ECO:0000256" key="6">
    <source>
        <dbReference type="ARBA" id="ARBA00022729"/>
    </source>
</evidence>
<dbReference type="RefSeq" id="XP_013780702.1">
    <property type="nucleotide sequence ID" value="XM_013925248.2"/>
</dbReference>
<keyword evidence="10" id="KW-1185">Reference proteome</keyword>
<dbReference type="PANTHER" id="PTHR12738">
    <property type="entry name" value="NEUROENDOCRINE PROTEIN 7B2"/>
    <property type="match status" value="1"/>
</dbReference>
<evidence type="ECO:0000256" key="7">
    <source>
        <dbReference type="ARBA" id="ARBA00023157"/>
    </source>
</evidence>
<comment type="similarity">
    <text evidence="2">Belongs to the 7B2 family.</text>
</comment>